<dbReference type="VEuPathDB" id="FungiDB:H257_07080"/>
<dbReference type="AlphaFoldDB" id="W4GJI0"/>
<dbReference type="RefSeq" id="XP_009830801.1">
    <property type="nucleotide sequence ID" value="XM_009832499.1"/>
</dbReference>
<protein>
    <submittedName>
        <fullName evidence="2">Uncharacterized protein</fullName>
    </submittedName>
</protein>
<feature type="region of interest" description="Disordered" evidence="1">
    <location>
        <begin position="75"/>
        <end position="109"/>
    </location>
</feature>
<feature type="compositionally biased region" description="Polar residues" evidence="1">
    <location>
        <begin position="75"/>
        <end position="90"/>
    </location>
</feature>
<proteinExistence type="predicted"/>
<organism evidence="2">
    <name type="scientific">Aphanomyces astaci</name>
    <name type="common">Crayfish plague agent</name>
    <dbReference type="NCBI Taxonomy" id="112090"/>
    <lineage>
        <taxon>Eukaryota</taxon>
        <taxon>Sar</taxon>
        <taxon>Stramenopiles</taxon>
        <taxon>Oomycota</taxon>
        <taxon>Saprolegniomycetes</taxon>
        <taxon>Saprolegniales</taxon>
        <taxon>Verrucalvaceae</taxon>
        <taxon>Aphanomyces</taxon>
    </lineage>
</organism>
<evidence type="ECO:0000256" key="1">
    <source>
        <dbReference type="SAM" id="MobiDB-lite"/>
    </source>
</evidence>
<dbReference type="GeneID" id="20809076"/>
<sequence>MGESFLSRWFCLDEKHELYASSETSSCRSTSAQACRMCMYRYTYTRKKASVLRSDSVFHSNPACQIAMEQWVSHSTPNSTAPSTTWNTMSNHHRRRHQDAVGISRYTDE</sequence>
<dbReference type="EMBL" id="KI913127">
    <property type="protein sequence ID" value="ETV79865.1"/>
    <property type="molecule type" value="Genomic_DNA"/>
</dbReference>
<accession>W4GJI0</accession>
<name>W4GJI0_APHAT</name>
<reference evidence="2" key="1">
    <citation type="submission" date="2013-12" db="EMBL/GenBank/DDBJ databases">
        <title>The Genome Sequence of Aphanomyces astaci APO3.</title>
        <authorList>
            <consortium name="The Broad Institute Genomics Platform"/>
            <person name="Russ C."/>
            <person name="Tyler B."/>
            <person name="van West P."/>
            <person name="Dieguez-Uribeondo J."/>
            <person name="Young S.K."/>
            <person name="Zeng Q."/>
            <person name="Gargeya S."/>
            <person name="Fitzgerald M."/>
            <person name="Abouelleil A."/>
            <person name="Alvarado L."/>
            <person name="Chapman S.B."/>
            <person name="Gainer-Dewar J."/>
            <person name="Goldberg J."/>
            <person name="Griggs A."/>
            <person name="Gujja S."/>
            <person name="Hansen M."/>
            <person name="Howarth C."/>
            <person name="Imamovic A."/>
            <person name="Ireland A."/>
            <person name="Larimer J."/>
            <person name="McCowan C."/>
            <person name="Murphy C."/>
            <person name="Pearson M."/>
            <person name="Poon T.W."/>
            <person name="Priest M."/>
            <person name="Roberts A."/>
            <person name="Saif S."/>
            <person name="Shea T."/>
            <person name="Sykes S."/>
            <person name="Wortman J."/>
            <person name="Nusbaum C."/>
            <person name="Birren B."/>
        </authorList>
    </citation>
    <scope>NUCLEOTIDE SEQUENCE [LARGE SCALE GENOMIC DNA]</scope>
    <source>
        <strain evidence="2">APO3</strain>
    </source>
</reference>
<evidence type="ECO:0000313" key="2">
    <source>
        <dbReference type="EMBL" id="ETV79865.1"/>
    </source>
</evidence>
<gene>
    <name evidence="2" type="ORF">H257_07080</name>
</gene>